<protein>
    <submittedName>
        <fullName evidence="1">Uncharacterized protein</fullName>
    </submittedName>
</protein>
<dbReference type="EMBL" id="JAUEPR010000096">
    <property type="protein sequence ID" value="KAK0464845.1"/>
    <property type="molecule type" value="Genomic_DNA"/>
</dbReference>
<name>A0AA39NFT1_9AGAR</name>
<organism evidence="1 2">
    <name type="scientific">Armillaria novae-zelandiae</name>
    <dbReference type="NCBI Taxonomy" id="153914"/>
    <lineage>
        <taxon>Eukaryota</taxon>
        <taxon>Fungi</taxon>
        <taxon>Dikarya</taxon>
        <taxon>Basidiomycota</taxon>
        <taxon>Agaricomycotina</taxon>
        <taxon>Agaricomycetes</taxon>
        <taxon>Agaricomycetidae</taxon>
        <taxon>Agaricales</taxon>
        <taxon>Marasmiineae</taxon>
        <taxon>Physalacriaceae</taxon>
        <taxon>Armillaria</taxon>
    </lineage>
</organism>
<comment type="caution">
    <text evidence="1">The sequence shown here is derived from an EMBL/GenBank/DDBJ whole genome shotgun (WGS) entry which is preliminary data.</text>
</comment>
<accession>A0AA39NFT1</accession>
<sequence>MKGECDGAYVWLSIVYKSFSLHFMMCRRRQVRNVYLRCGHAFNLPEEIIQCEESKCKFSLFHSSHCKPPVCLRTCWQYLQLSLSGTVLPYHQPVLPFLRLGDAIPVLSLSNKRPSQQLNSGATRDSMLLA</sequence>
<evidence type="ECO:0000313" key="1">
    <source>
        <dbReference type="EMBL" id="KAK0464845.1"/>
    </source>
</evidence>
<gene>
    <name evidence="1" type="ORF">IW261DRAFT_1163930</name>
</gene>
<keyword evidence="2" id="KW-1185">Reference proteome</keyword>
<evidence type="ECO:0000313" key="2">
    <source>
        <dbReference type="Proteomes" id="UP001175227"/>
    </source>
</evidence>
<dbReference type="Proteomes" id="UP001175227">
    <property type="component" value="Unassembled WGS sequence"/>
</dbReference>
<proteinExistence type="predicted"/>
<reference evidence="1" key="1">
    <citation type="submission" date="2023-06" db="EMBL/GenBank/DDBJ databases">
        <authorList>
            <consortium name="Lawrence Berkeley National Laboratory"/>
            <person name="Ahrendt S."/>
            <person name="Sahu N."/>
            <person name="Indic B."/>
            <person name="Wong-Bajracharya J."/>
            <person name="Merenyi Z."/>
            <person name="Ke H.-M."/>
            <person name="Monk M."/>
            <person name="Kocsube S."/>
            <person name="Drula E."/>
            <person name="Lipzen A."/>
            <person name="Balint B."/>
            <person name="Henrissat B."/>
            <person name="Andreopoulos B."/>
            <person name="Martin F.M."/>
            <person name="Harder C.B."/>
            <person name="Rigling D."/>
            <person name="Ford K.L."/>
            <person name="Foster G.D."/>
            <person name="Pangilinan J."/>
            <person name="Papanicolaou A."/>
            <person name="Barry K."/>
            <person name="LaButti K."/>
            <person name="Viragh M."/>
            <person name="Koriabine M."/>
            <person name="Yan M."/>
            <person name="Riley R."/>
            <person name="Champramary S."/>
            <person name="Plett K.L."/>
            <person name="Tsai I.J."/>
            <person name="Slot J."/>
            <person name="Sipos G."/>
            <person name="Plett J."/>
            <person name="Nagy L.G."/>
            <person name="Grigoriev I.V."/>
        </authorList>
    </citation>
    <scope>NUCLEOTIDE SEQUENCE</scope>
    <source>
        <strain evidence="1">ICMP 16352</strain>
    </source>
</reference>
<dbReference type="AlphaFoldDB" id="A0AA39NFT1"/>